<name>A0A9N7V6D1_PLEPL</name>
<comment type="caution">
    <text evidence="1">The sequence shown here is derived from an EMBL/GenBank/DDBJ whole genome shotgun (WGS) entry which is preliminary data.</text>
</comment>
<protein>
    <submittedName>
        <fullName evidence="1">Uncharacterized protein</fullName>
    </submittedName>
</protein>
<gene>
    <name evidence="1" type="ORF">PLEPLA_LOCUS34256</name>
</gene>
<reference evidence="1" key="1">
    <citation type="submission" date="2020-03" db="EMBL/GenBank/DDBJ databases">
        <authorList>
            <person name="Weist P."/>
        </authorList>
    </citation>
    <scope>NUCLEOTIDE SEQUENCE</scope>
</reference>
<dbReference type="Proteomes" id="UP001153269">
    <property type="component" value="Unassembled WGS sequence"/>
</dbReference>
<sequence>MPSAPPTSSQSSQALPHYRVLDRQRDGRDAVWGMSFFVNYLGQRTVMARRFSRIPTFDYRYRHVGAKRLTEKGLPTDLMSEWSMLSRTIYRAYTHLKKARGRSLFYDSYSGFNTIHSALLGKRMTVMQMDAPLVSRTTSPDVLSSASEMAAIGPQTLMQTESSPHPFPSDLRV</sequence>
<evidence type="ECO:0000313" key="1">
    <source>
        <dbReference type="EMBL" id="CAB1446530.1"/>
    </source>
</evidence>
<dbReference type="AlphaFoldDB" id="A0A9N7V6D1"/>
<keyword evidence="2" id="KW-1185">Reference proteome</keyword>
<proteinExistence type="predicted"/>
<dbReference type="EMBL" id="CADEAL010003918">
    <property type="protein sequence ID" value="CAB1446530.1"/>
    <property type="molecule type" value="Genomic_DNA"/>
</dbReference>
<evidence type="ECO:0000313" key="2">
    <source>
        <dbReference type="Proteomes" id="UP001153269"/>
    </source>
</evidence>
<accession>A0A9N7V6D1</accession>
<organism evidence="1 2">
    <name type="scientific">Pleuronectes platessa</name>
    <name type="common">European plaice</name>
    <dbReference type="NCBI Taxonomy" id="8262"/>
    <lineage>
        <taxon>Eukaryota</taxon>
        <taxon>Metazoa</taxon>
        <taxon>Chordata</taxon>
        <taxon>Craniata</taxon>
        <taxon>Vertebrata</taxon>
        <taxon>Euteleostomi</taxon>
        <taxon>Actinopterygii</taxon>
        <taxon>Neopterygii</taxon>
        <taxon>Teleostei</taxon>
        <taxon>Neoteleostei</taxon>
        <taxon>Acanthomorphata</taxon>
        <taxon>Carangaria</taxon>
        <taxon>Pleuronectiformes</taxon>
        <taxon>Pleuronectoidei</taxon>
        <taxon>Pleuronectidae</taxon>
        <taxon>Pleuronectes</taxon>
    </lineage>
</organism>